<dbReference type="Proteomes" id="UP001107558">
    <property type="component" value="Chromosome 2"/>
</dbReference>
<accession>A0A9J6C046</accession>
<dbReference type="SMART" id="SM00119">
    <property type="entry name" value="HECTc"/>
    <property type="match status" value="1"/>
</dbReference>
<reference evidence="10" key="1">
    <citation type="submission" date="2021-03" db="EMBL/GenBank/DDBJ databases">
        <title>Chromosome level genome of the anhydrobiotic midge Polypedilum vanderplanki.</title>
        <authorList>
            <person name="Yoshida Y."/>
            <person name="Kikawada T."/>
            <person name="Gusev O."/>
        </authorList>
    </citation>
    <scope>NUCLEOTIDE SEQUENCE</scope>
    <source>
        <strain evidence="10">NIAS01</strain>
        <tissue evidence="10">Whole body or cell culture</tissue>
    </source>
</reference>
<dbReference type="InterPro" id="IPR000569">
    <property type="entry name" value="HECT_dom"/>
</dbReference>
<name>A0A9J6C046_POLVA</name>
<organism evidence="10 11">
    <name type="scientific">Polypedilum vanderplanki</name>
    <name type="common">Sleeping chironomid midge</name>
    <dbReference type="NCBI Taxonomy" id="319348"/>
    <lineage>
        <taxon>Eukaryota</taxon>
        <taxon>Metazoa</taxon>
        <taxon>Ecdysozoa</taxon>
        <taxon>Arthropoda</taxon>
        <taxon>Hexapoda</taxon>
        <taxon>Insecta</taxon>
        <taxon>Pterygota</taxon>
        <taxon>Neoptera</taxon>
        <taxon>Endopterygota</taxon>
        <taxon>Diptera</taxon>
        <taxon>Nematocera</taxon>
        <taxon>Chironomoidea</taxon>
        <taxon>Chironomidae</taxon>
        <taxon>Chironominae</taxon>
        <taxon>Polypedilum</taxon>
        <taxon>Polypedilum</taxon>
    </lineage>
</organism>
<comment type="caution">
    <text evidence="10">The sequence shown here is derived from an EMBL/GenBank/DDBJ whole genome shotgun (WGS) entry which is preliminary data.</text>
</comment>
<evidence type="ECO:0000313" key="10">
    <source>
        <dbReference type="EMBL" id="KAG5675378.1"/>
    </source>
</evidence>
<dbReference type="InterPro" id="IPR013783">
    <property type="entry name" value="Ig-like_fold"/>
</dbReference>
<dbReference type="PANTHER" id="PTHR11254">
    <property type="entry name" value="HECT DOMAIN UBIQUITIN-PROTEIN LIGASE"/>
    <property type="match status" value="1"/>
</dbReference>
<dbReference type="InterPro" id="IPR001298">
    <property type="entry name" value="Filamin/ABP280_rpt"/>
</dbReference>
<dbReference type="GO" id="GO:0000209">
    <property type="term" value="P:protein polyubiquitination"/>
    <property type="evidence" value="ECO:0007669"/>
    <property type="project" value="TreeGrafter"/>
</dbReference>
<dbReference type="InterPro" id="IPR050409">
    <property type="entry name" value="E3_ubiq-protein_ligase"/>
</dbReference>
<dbReference type="FunFam" id="2.60.40.10:FF:000975">
    <property type="entry name" value="Uncharacterized protein, isoform D"/>
    <property type="match status" value="1"/>
</dbReference>
<dbReference type="GO" id="GO:0006511">
    <property type="term" value="P:ubiquitin-dependent protein catabolic process"/>
    <property type="evidence" value="ECO:0007669"/>
    <property type="project" value="TreeGrafter"/>
</dbReference>
<evidence type="ECO:0000256" key="2">
    <source>
        <dbReference type="ARBA" id="ARBA00004906"/>
    </source>
</evidence>
<dbReference type="GO" id="GO:0043066">
    <property type="term" value="P:negative regulation of apoptotic process"/>
    <property type="evidence" value="ECO:0007669"/>
    <property type="project" value="TreeGrafter"/>
</dbReference>
<dbReference type="PANTHER" id="PTHR11254:SF340">
    <property type="entry name" value="APOPTOSIS-RESISTANT E3 UBIQUITIN PROTEIN LIGASE 1"/>
    <property type="match status" value="1"/>
</dbReference>
<dbReference type="AlphaFoldDB" id="A0A9J6C046"/>
<keyword evidence="11" id="KW-1185">Reference proteome</keyword>
<dbReference type="SUPFAM" id="SSF81296">
    <property type="entry name" value="E set domains"/>
    <property type="match status" value="1"/>
</dbReference>
<evidence type="ECO:0000256" key="5">
    <source>
        <dbReference type="ARBA" id="ARBA00022786"/>
    </source>
</evidence>
<keyword evidence="5 7" id="KW-0833">Ubl conjugation pathway</keyword>
<evidence type="ECO:0000256" key="6">
    <source>
        <dbReference type="PROSITE-ProRule" id="PRU00087"/>
    </source>
</evidence>
<feature type="domain" description="HECT" evidence="9">
    <location>
        <begin position="654"/>
        <end position="990"/>
    </location>
</feature>
<proteinExistence type="predicted"/>
<dbReference type="SMART" id="SM00557">
    <property type="entry name" value="IG_FLMN"/>
    <property type="match status" value="1"/>
</dbReference>
<evidence type="ECO:0000256" key="1">
    <source>
        <dbReference type="ARBA" id="ARBA00000885"/>
    </source>
</evidence>
<keyword evidence="4" id="KW-0808">Transferase</keyword>
<dbReference type="Pfam" id="PF00632">
    <property type="entry name" value="HECT"/>
    <property type="match status" value="1"/>
</dbReference>
<dbReference type="Gene3D" id="3.30.2410.10">
    <property type="entry name" value="Hect, E3 ligase catalytic domain"/>
    <property type="match status" value="1"/>
</dbReference>
<dbReference type="GO" id="GO:0005829">
    <property type="term" value="C:cytosol"/>
    <property type="evidence" value="ECO:0007669"/>
    <property type="project" value="TreeGrafter"/>
</dbReference>
<evidence type="ECO:0000313" key="11">
    <source>
        <dbReference type="Proteomes" id="UP001107558"/>
    </source>
</evidence>
<protein>
    <recommendedName>
        <fullName evidence="3">HECT-type E3 ubiquitin transferase</fullName>
        <ecNumber evidence="3">2.3.2.26</ecNumber>
    </recommendedName>
</protein>
<evidence type="ECO:0000256" key="4">
    <source>
        <dbReference type="ARBA" id="ARBA00022679"/>
    </source>
</evidence>
<dbReference type="PROSITE" id="PS50194">
    <property type="entry name" value="FILAMIN_REPEAT"/>
    <property type="match status" value="1"/>
</dbReference>
<dbReference type="Gene3D" id="2.60.40.10">
    <property type="entry name" value="Immunoglobulins"/>
    <property type="match status" value="1"/>
</dbReference>
<feature type="region of interest" description="Disordered" evidence="8">
    <location>
        <begin position="532"/>
        <end position="560"/>
    </location>
</feature>
<feature type="repeat" description="Filamin" evidence="6">
    <location>
        <begin position="246"/>
        <end position="334"/>
    </location>
</feature>
<evidence type="ECO:0000256" key="3">
    <source>
        <dbReference type="ARBA" id="ARBA00012485"/>
    </source>
</evidence>
<comment type="catalytic activity">
    <reaction evidence="1">
        <text>S-ubiquitinyl-[E2 ubiquitin-conjugating enzyme]-L-cysteine + [acceptor protein]-L-lysine = [E2 ubiquitin-conjugating enzyme]-L-cysteine + N(6)-ubiquitinyl-[acceptor protein]-L-lysine.</text>
        <dbReference type="EC" id="2.3.2.26"/>
    </reaction>
</comment>
<dbReference type="SUPFAM" id="SSF56204">
    <property type="entry name" value="Hect, E3 ligase catalytic domain"/>
    <property type="match status" value="1"/>
</dbReference>
<comment type="pathway">
    <text evidence="2">Protein modification; protein ubiquitination.</text>
</comment>
<dbReference type="EC" id="2.3.2.26" evidence="3"/>
<dbReference type="InterPro" id="IPR058738">
    <property type="entry name" value="PH-like_AREL1"/>
</dbReference>
<evidence type="ECO:0000256" key="8">
    <source>
        <dbReference type="SAM" id="MobiDB-lite"/>
    </source>
</evidence>
<evidence type="ECO:0000256" key="7">
    <source>
        <dbReference type="PROSITE-ProRule" id="PRU00104"/>
    </source>
</evidence>
<dbReference type="FunFam" id="3.30.2410.10:FF:000013">
    <property type="entry name" value="Apoptosis-resistant E3 ubiquitin protein ligase 1"/>
    <property type="match status" value="1"/>
</dbReference>
<dbReference type="InterPro" id="IPR035983">
    <property type="entry name" value="Hect_E3_ubiquitin_ligase"/>
</dbReference>
<feature type="active site" description="Glycyl thioester intermediate" evidence="7">
    <location>
        <position position="957"/>
    </location>
</feature>
<dbReference type="GO" id="GO:0061630">
    <property type="term" value="F:ubiquitin protein ligase activity"/>
    <property type="evidence" value="ECO:0007669"/>
    <property type="project" value="UniProtKB-EC"/>
</dbReference>
<dbReference type="Gene3D" id="3.30.2160.10">
    <property type="entry name" value="Hect, E3 ligase catalytic domain"/>
    <property type="match status" value="1"/>
</dbReference>
<gene>
    <name evidence="10" type="ORF">PVAND_005286</name>
</gene>
<dbReference type="OrthoDB" id="6057829at2759"/>
<sequence length="990" mass="112086">MLLKVSKIVLAIVLSLTFTISLWKIIICVHTKYFDEFNKNSVDNWLDENELGAYKQLFRDFGISTLSSCGNPEMLPELLTKELPPSDEHRLQRAALNLQQKLILREWLKENRLQSYYSRLIAIEVTSIEDVYWLEDSRASQILGKDFGIWNQARQKLPTSKSNLEMLKADLWSTVVKTSNHQDAWTWGGMLVVSVSVAGLVTLAAISGNTSLAPEARHSLLQYVTGKYLLPSNCRVEWHFQDPSPVGNTVSFTVRFFQRNGNAYWICDTDQFYVEVTAEGAKKVVAISELGSSTDPNNANEAKVKFTVRTAGQYKISIMIGNSHIAGSPFYRNFVPGAISAPRSRLIRSSSVVVCQVGLPNILYIEARDDFGNLCTNFDNDSDPIRGYLVEIYDLNDQICEKYNSAITLSYDKVNSRINVIVLFPEPICLRARITYEGQQIPNAHFDLIVLSSCDTTLVHKNIASRKHNISYDAKLLSVAGQPKSKPRKVHCYIGPKQFTIKEMILKIIPKRIATFRVCPSTRIHFLATTSSSSSSSSLTSTLNDDNNNNNGSSSNSSNGTIFIIDDGSQPKIELSSKDRNLIAATFTHFLIKNIGGSETFKDKQDFFYHEVRKFHGSNCFHEKISLKVQREKILESSMKATKNFSVSDWCGNFEITFQGEQGVDYGGLRREWIELICTALFEPVDGGLFCTFHEKRQALVHPNQNRASHLKLKYYEFAGKIVGKCLYESALGSSYRQLVRARFTRSFLAQLIGLRVHYKHFEQDDPELYLQKIKYILDTDLDKNENVEIYFVEEVYDNTMGQLIRTVDLIPNGSKIRVRNSNKSQYLDALATHRLSNNVKEEIDSFLKGLNLIIPDNLLSIFDENELELLLCGTGEYSIADFKANHIVNGSNQEFRRVLDWFWAAVSNFSQTEMARLLQFTTGCSQLPHGGFQELNPKFQITSAPTFANLPTAHTCFNQLCLPDYESYEQFERALLIAISEGNEGFGMS</sequence>
<dbReference type="GO" id="GO:0009966">
    <property type="term" value="P:regulation of signal transduction"/>
    <property type="evidence" value="ECO:0007669"/>
    <property type="project" value="UniProtKB-ARBA"/>
</dbReference>
<dbReference type="Pfam" id="PF25916">
    <property type="entry name" value="AREL1_PH-like"/>
    <property type="match status" value="2"/>
</dbReference>
<dbReference type="PROSITE" id="PS50237">
    <property type="entry name" value="HECT"/>
    <property type="match status" value="1"/>
</dbReference>
<dbReference type="InterPro" id="IPR014756">
    <property type="entry name" value="Ig_E-set"/>
</dbReference>
<dbReference type="FunFam" id="3.30.2160.10:FF:000008">
    <property type="entry name" value="Apoptosis-resistant E3 ubiquitin protein ligase 1"/>
    <property type="match status" value="1"/>
</dbReference>
<dbReference type="InterPro" id="IPR017868">
    <property type="entry name" value="Filamin/ABP280_repeat-like"/>
</dbReference>
<dbReference type="EMBL" id="JADBJN010000002">
    <property type="protein sequence ID" value="KAG5675378.1"/>
    <property type="molecule type" value="Genomic_DNA"/>
</dbReference>
<evidence type="ECO:0000259" key="9">
    <source>
        <dbReference type="PROSITE" id="PS50237"/>
    </source>
</evidence>
<dbReference type="CDD" id="cd00078">
    <property type="entry name" value="HECTc"/>
    <property type="match status" value="1"/>
</dbReference>
<dbReference type="Gene3D" id="3.90.1750.10">
    <property type="entry name" value="Hect, E3 ligase catalytic domains"/>
    <property type="match status" value="1"/>
</dbReference>
<dbReference type="Pfam" id="PF00630">
    <property type="entry name" value="Filamin"/>
    <property type="match status" value="1"/>
</dbReference>